<keyword evidence="1" id="KW-0472">Membrane</keyword>
<keyword evidence="1" id="KW-0812">Transmembrane</keyword>
<dbReference type="Proteomes" id="UP000675781">
    <property type="component" value="Unassembled WGS sequence"/>
</dbReference>
<sequence length="68" mass="6980">MNPNERVPLTCCYLFAALSFLGILGIFITGAATAAIVLFVAGFAGVIASTAALVQAEQHAQSPARRTG</sequence>
<keyword evidence="1" id="KW-1133">Transmembrane helix</keyword>
<gene>
    <name evidence="2" type="ORF">KDL01_04285</name>
</gene>
<proteinExistence type="predicted"/>
<evidence type="ECO:0000256" key="1">
    <source>
        <dbReference type="SAM" id="Phobius"/>
    </source>
</evidence>
<organism evidence="2 3">
    <name type="scientific">Actinospica durhamensis</name>
    <dbReference type="NCBI Taxonomy" id="1508375"/>
    <lineage>
        <taxon>Bacteria</taxon>
        <taxon>Bacillati</taxon>
        <taxon>Actinomycetota</taxon>
        <taxon>Actinomycetes</taxon>
        <taxon>Catenulisporales</taxon>
        <taxon>Actinospicaceae</taxon>
        <taxon>Actinospica</taxon>
    </lineage>
</organism>
<reference evidence="2" key="1">
    <citation type="submission" date="2021-04" db="EMBL/GenBank/DDBJ databases">
        <title>Genome based classification of Actinospica acidithermotolerans sp. nov., an actinobacterium isolated from an Indonesian hot spring.</title>
        <authorList>
            <person name="Kusuma A.B."/>
            <person name="Putra K.E."/>
            <person name="Nafisah S."/>
            <person name="Loh J."/>
            <person name="Nouioui I."/>
            <person name="Goodfellow M."/>
        </authorList>
    </citation>
    <scope>NUCLEOTIDE SEQUENCE</scope>
    <source>
        <strain evidence="2">CSCA 57</strain>
    </source>
</reference>
<dbReference type="EMBL" id="JAGSOG010000011">
    <property type="protein sequence ID" value="MBR7832461.1"/>
    <property type="molecule type" value="Genomic_DNA"/>
</dbReference>
<name>A0A941EJP8_9ACTN</name>
<protein>
    <submittedName>
        <fullName evidence="2">Uncharacterized protein</fullName>
    </submittedName>
</protein>
<evidence type="ECO:0000313" key="3">
    <source>
        <dbReference type="Proteomes" id="UP000675781"/>
    </source>
</evidence>
<dbReference type="AlphaFoldDB" id="A0A941EJP8"/>
<comment type="caution">
    <text evidence="2">The sequence shown here is derived from an EMBL/GenBank/DDBJ whole genome shotgun (WGS) entry which is preliminary data.</text>
</comment>
<dbReference type="RefSeq" id="WP_212526986.1">
    <property type="nucleotide sequence ID" value="NZ_JAGSOG010000011.1"/>
</dbReference>
<feature type="transmembrane region" description="Helical" evidence="1">
    <location>
        <begin position="7"/>
        <end position="28"/>
    </location>
</feature>
<accession>A0A941EJP8</accession>
<evidence type="ECO:0000313" key="2">
    <source>
        <dbReference type="EMBL" id="MBR7832461.1"/>
    </source>
</evidence>
<keyword evidence="3" id="KW-1185">Reference proteome</keyword>
<feature type="transmembrane region" description="Helical" evidence="1">
    <location>
        <begin position="34"/>
        <end position="56"/>
    </location>
</feature>